<dbReference type="AlphaFoldDB" id="A0A5P9XTD8"/>
<evidence type="ECO:0000313" key="2">
    <source>
        <dbReference type="Proteomes" id="UP000363590"/>
    </source>
</evidence>
<gene>
    <name evidence="1" type="ORF">GCD22_02245</name>
</gene>
<dbReference type="KEGG" id="atx:GCD22_02245"/>
<sequence length="61" mass="6987">MEILRLDQSFLVDQGLQWGKAQALRWYVDPATGDKWLVKIKKHKAVGCRRLLPPIQRGNGS</sequence>
<reference evidence="1 2" key="1">
    <citation type="submission" date="2019-10" db="EMBL/GenBank/DDBJ databases">
        <authorList>
            <person name="Wang R."/>
        </authorList>
    </citation>
    <scope>NUCLEOTIDE SEQUENCE [LARGE SCALE GENOMIC DNA]</scope>
    <source>
        <strain evidence="1 2">ATCC 19377</strain>
    </source>
</reference>
<accession>A0A5P9XTD8</accession>
<name>A0A5P9XTD8_ACITH</name>
<evidence type="ECO:0000313" key="1">
    <source>
        <dbReference type="EMBL" id="QFX96466.1"/>
    </source>
</evidence>
<protein>
    <submittedName>
        <fullName evidence="1">Uncharacterized protein</fullName>
    </submittedName>
</protein>
<organism evidence="1 2">
    <name type="scientific">Acidithiobacillus thiooxidans ATCC 19377</name>
    <dbReference type="NCBI Taxonomy" id="637390"/>
    <lineage>
        <taxon>Bacteria</taxon>
        <taxon>Pseudomonadati</taxon>
        <taxon>Pseudomonadota</taxon>
        <taxon>Acidithiobacillia</taxon>
        <taxon>Acidithiobacillales</taxon>
        <taxon>Acidithiobacillaceae</taxon>
        <taxon>Acidithiobacillus</taxon>
    </lineage>
</organism>
<proteinExistence type="predicted"/>
<dbReference type="Proteomes" id="UP000363590">
    <property type="component" value="Chromosome"/>
</dbReference>
<dbReference type="EMBL" id="CP045571">
    <property type="protein sequence ID" value="QFX96466.1"/>
    <property type="molecule type" value="Genomic_DNA"/>
</dbReference>